<proteinExistence type="inferred from homology"/>
<dbReference type="AlphaFoldDB" id="A0A835HPX7"/>
<dbReference type="PANTHER" id="PTHR12570:SF25">
    <property type="entry name" value="MAGNESIUM TRANSPORTER-RELATED"/>
    <property type="match status" value="1"/>
</dbReference>
<evidence type="ECO:0000256" key="3">
    <source>
        <dbReference type="ARBA" id="ARBA00011738"/>
    </source>
</evidence>
<dbReference type="Pfam" id="PF05653">
    <property type="entry name" value="Mg_trans_NIPA"/>
    <property type="match status" value="1"/>
</dbReference>
<evidence type="ECO:0000256" key="4">
    <source>
        <dbReference type="ARBA" id="ARBA00022692"/>
    </source>
</evidence>
<evidence type="ECO:0000313" key="11">
    <source>
        <dbReference type="Proteomes" id="UP000631114"/>
    </source>
</evidence>
<dbReference type="GO" id="GO:0015095">
    <property type="term" value="F:magnesium ion transmembrane transporter activity"/>
    <property type="evidence" value="ECO:0007669"/>
    <property type="project" value="UniProtKB-UniRule"/>
</dbReference>
<evidence type="ECO:0000256" key="2">
    <source>
        <dbReference type="ARBA" id="ARBA00007001"/>
    </source>
</evidence>
<evidence type="ECO:0000256" key="1">
    <source>
        <dbReference type="ARBA" id="ARBA00004141"/>
    </source>
</evidence>
<keyword evidence="11" id="KW-1185">Reference proteome</keyword>
<evidence type="ECO:0000313" key="10">
    <source>
        <dbReference type="EMBL" id="KAF9603555.1"/>
    </source>
</evidence>
<dbReference type="SUPFAM" id="SSF103481">
    <property type="entry name" value="Multidrug resistance efflux transporter EmrE"/>
    <property type="match status" value="1"/>
</dbReference>
<evidence type="ECO:0000256" key="6">
    <source>
        <dbReference type="ARBA" id="ARBA00022989"/>
    </source>
</evidence>
<dbReference type="GO" id="GO:0005769">
    <property type="term" value="C:early endosome"/>
    <property type="evidence" value="ECO:0007669"/>
    <property type="project" value="UniProtKB-SubCell"/>
</dbReference>
<feature type="transmembrane region" description="Helical" evidence="9">
    <location>
        <begin position="207"/>
        <end position="227"/>
    </location>
</feature>
<comment type="caution">
    <text evidence="10">The sequence shown here is derived from an EMBL/GenBank/DDBJ whole genome shotgun (WGS) entry which is preliminary data.</text>
</comment>
<dbReference type="InterPro" id="IPR008521">
    <property type="entry name" value="Mg_trans_NIPA"/>
</dbReference>
<feature type="transmembrane region" description="Helical" evidence="9">
    <location>
        <begin position="82"/>
        <end position="112"/>
    </location>
</feature>
<accession>A0A835HPX7</accession>
<feature type="transmembrane region" description="Helical" evidence="9">
    <location>
        <begin position="119"/>
        <end position="137"/>
    </location>
</feature>
<comment type="subcellular location">
    <subcellularLocation>
        <location evidence="9">Cell membrane</location>
        <topology evidence="9">Multi-pass membrane protein</topology>
    </subcellularLocation>
    <subcellularLocation>
        <location evidence="9">Early endosome</location>
    </subcellularLocation>
    <subcellularLocation>
        <location evidence="1">Membrane</location>
        <topology evidence="1">Multi-pass membrane protein</topology>
    </subcellularLocation>
</comment>
<feature type="transmembrane region" description="Helical" evidence="9">
    <location>
        <begin position="239"/>
        <end position="260"/>
    </location>
</feature>
<feature type="transmembrane region" description="Helical" evidence="9">
    <location>
        <begin position="20"/>
        <end position="39"/>
    </location>
</feature>
<keyword evidence="7 9" id="KW-0472">Membrane</keyword>
<dbReference type="PANTHER" id="PTHR12570">
    <property type="match status" value="1"/>
</dbReference>
<evidence type="ECO:0000256" key="9">
    <source>
        <dbReference type="RuleBase" id="RU363078"/>
    </source>
</evidence>
<protein>
    <recommendedName>
        <fullName evidence="9">Probable magnesium transporter</fullName>
    </recommendedName>
</protein>
<keyword evidence="9" id="KW-0406">Ion transport</keyword>
<evidence type="ECO:0000256" key="7">
    <source>
        <dbReference type="ARBA" id="ARBA00023136"/>
    </source>
</evidence>
<keyword evidence="9" id="KW-0460">Magnesium</keyword>
<dbReference type="Proteomes" id="UP000631114">
    <property type="component" value="Unassembled WGS sequence"/>
</dbReference>
<dbReference type="InterPro" id="IPR037185">
    <property type="entry name" value="EmrE-like"/>
</dbReference>
<dbReference type="OrthoDB" id="6428174at2759"/>
<keyword evidence="9" id="KW-0813">Transport</keyword>
<dbReference type="GO" id="GO:0005886">
    <property type="term" value="C:plasma membrane"/>
    <property type="evidence" value="ECO:0007669"/>
    <property type="project" value="UniProtKB-SubCell"/>
</dbReference>
<sequence length="343" mass="37018">MIENKKGKWCRASASHSDNLKGFILAVVASAFIGSSFIIKKKGLKLAGASGPRASVGGYGYLLEPLWWMGMVTMIVGEIANFVAYIFAPAVLVTPLGALSIIVSAVLAHFLLNEKLEKMGILGCVLCIVGSTIIVLHAPTEPFLVYTALAVASVLVLTLHCAPRYGHTNIMVYIGICSIFGSFTVMSVKAIGIAIKLTLEGVNQVSYFQTWIFAMISVSCIITQLNYLNKALDTFNTAVVSPIYYAMFTSFTILASAIMFKDYSGQSVSSIASTICGFITVLSGTAVLHSTRDPDPAPSADLYSPISPRISWYIQGNGDLWKQKDEDGLSPDFVTILRQDYFA</sequence>
<gene>
    <name evidence="10" type="ORF">IFM89_037054</name>
</gene>
<feature type="transmembrane region" description="Helical" evidence="9">
    <location>
        <begin position="266"/>
        <end position="288"/>
    </location>
</feature>
<reference evidence="10 11" key="1">
    <citation type="submission" date="2020-10" db="EMBL/GenBank/DDBJ databases">
        <title>The Coptis chinensis genome and diversification of protoberbering-type alkaloids.</title>
        <authorList>
            <person name="Wang B."/>
            <person name="Shu S."/>
            <person name="Song C."/>
            <person name="Liu Y."/>
        </authorList>
    </citation>
    <scope>NUCLEOTIDE SEQUENCE [LARGE SCALE GENOMIC DNA]</scope>
    <source>
        <strain evidence="10">HL-2020</strain>
        <tissue evidence="10">Leaf</tissue>
    </source>
</reference>
<feature type="transmembrane region" description="Helical" evidence="9">
    <location>
        <begin position="143"/>
        <end position="163"/>
    </location>
</feature>
<dbReference type="EMBL" id="JADFTS010000006">
    <property type="protein sequence ID" value="KAF9603555.1"/>
    <property type="molecule type" value="Genomic_DNA"/>
</dbReference>
<feature type="transmembrane region" description="Helical" evidence="9">
    <location>
        <begin position="170"/>
        <end position="195"/>
    </location>
</feature>
<keyword evidence="5 9" id="KW-0967">Endosome</keyword>
<comment type="function">
    <text evidence="8 9">Acts as a Mg(2+) transporter. Can also transport other divalent cations such as Fe(2+), Sr(2+), Ba(2+), Mn(2+) and Co(2+) but to a much less extent than Mg(2+).</text>
</comment>
<keyword evidence="6 9" id="KW-1133">Transmembrane helix</keyword>
<comment type="similarity">
    <text evidence="2 9">Belongs to the NIPA (TC 2.A.7) family.</text>
</comment>
<organism evidence="10 11">
    <name type="scientific">Coptis chinensis</name>
    <dbReference type="NCBI Taxonomy" id="261450"/>
    <lineage>
        <taxon>Eukaryota</taxon>
        <taxon>Viridiplantae</taxon>
        <taxon>Streptophyta</taxon>
        <taxon>Embryophyta</taxon>
        <taxon>Tracheophyta</taxon>
        <taxon>Spermatophyta</taxon>
        <taxon>Magnoliopsida</taxon>
        <taxon>Ranunculales</taxon>
        <taxon>Ranunculaceae</taxon>
        <taxon>Coptidoideae</taxon>
        <taxon>Coptis</taxon>
    </lineage>
</organism>
<comment type="subunit">
    <text evidence="3 9">Homodimer.</text>
</comment>
<name>A0A835HPX7_9MAGN</name>
<keyword evidence="4 9" id="KW-0812">Transmembrane</keyword>
<evidence type="ECO:0000256" key="5">
    <source>
        <dbReference type="ARBA" id="ARBA00022753"/>
    </source>
</evidence>
<keyword evidence="9" id="KW-1003">Cell membrane</keyword>
<evidence type="ECO:0000256" key="8">
    <source>
        <dbReference type="ARBA" id="ARBA00025284"/>
    </source>
</evidence>